<accession>A0A0K0ENH2</accession>
<evidence type="ECO:0000313" key="3">
    <source>
        <dbReference type="WBParaSite" id="TCONS_00003632.p1"/>
    </source>
</evidence>
<reference evidence="2" key="1">
    <citation type="submission" date="2015-08" db="UniProtKB">
        <authorList>
            <consortium name="WormBaseParasite"/>
        </authorList>
    </citation>
    <scope>IDENTIFICATION</scope>
</reference>
<name>A0A0K0ENH2_STRER</name>
<evidence type="ECO:0000313" key="1">
    <source>
        <dbReference type="Proteomes" id="UP000035681"/>
    </source>
</evidence>
<dbReference type="AlphaFoldDB" id="A0A0K0ENH2"/>
<keyword evidence="1" id="KW-1185">Reference proteome</keyword>
<dbReference type="WBParaSite" id="TCONS_00003632.p1">
    <property type="protein sequence ID" value="TCONS_00003632.p1"/>
    <property type="gene ID" value="XLOC_000045"/>
</dbReference>
<dbReference type="WBParaSite" id="SSTP_0001100900.1">
    <property type="protein sequence ID" value="SSTP_0001100900.1"/>
    <property type="gene ID" value="SSTP_0001100900"/>
</dbReference>
<evidence type="ECO:0000313" key="2">
    <source>
        <dbReference type="WBParaSite" id="SSTP_0001100900.1"/>
    </source>
</evidence>
<protein>
    <submittedName>
        <fullName evidence="2 3">Uncharacterized protein</fullName>
    </submittedName>
</protein>
<proteinExistence type="predicted"/>
<dbReference type="Proteomes" id="UP000035681">
    <property type="component" value="Unplaced"/>
</dbReference>
<organism evidence="2">
    <name type="scientific">Strongyloides stercoralis</name>
    <name type="common">Threadworm</name>
    <dbReference type="NCBI Taxonomy" id="6248"/>
    <lineage>
        <taxon>Eukaryota</taxon>
        <taxon>Metazoa</taxon>
        <taxon>Ecdysozoa</taxon>
        <taxon>Nematoda</taxon>
        <taxon>Chromadorea</taxon>
        <taxon>Rhabditida</taxon>
        <taxon>Tylenchina</taxon>
        <taxon>Panagrolaimomorpha</taxon>
        <taxon>Strongyloidoidea</taxon>
        <taxon>Strongyloididae</taxon>
        <taxon>Strongyloides</taxon>
    </lineage>
</organism>
<sequence length="206" mass="24669">MLSNSSENLDYQLLLNVLSSKKEMNNNHKIIYNKVERLYQEFVILYNNDQKKDFYKWIESGNEKKFDRMETFVNLMLPKLIDEKFRYVFELPNEINIPENVIKTVTKKMLQMFTKDSNKNTDNNMVILIDEENISINDKTFDYLKNMKKEILLCDDENIKLTDNQIYTNTDNIDDASEKWCKIFAEKIYTDEEIYIKSLNTSSDRN</sequence>